<keyword evidence="4 6" id="KW-0067">ATP-binding</keyword>
<dbReference type="GO" id="GO:0005524">
    <property type="term" value="F:ATP binding"/>
    <property type="evidence" value="ECO:0007669"/>
    <property type="project" value="UniProtKB-KW"/>
</dbReference>
<dbReference type="InterPro" id="IPR003593">
    <property type="entry name" value="AAA+_ATPase"/>
</dbReference>
<comment type="caution">
    <text evidence="6">The sequence shown here is derived from an EMBL/GenBank/DDBJ whole genome shotgun (WGS) entry which is preliminary data.</text>
</comment>
<dbReference type="GO" id="GO:0016887">
    <property type="term" value="F:ATP hydrolysis activity"/>
    <property type="evidence" value="ECO:0007669"/>
    <property type="project" value="InterPro"/>
</dbReference>
<dbReference type="SMART" id="SM00382">
    <property type="entry name" value="AAA"/>
    <property type="match status" value="1"/>
</dbReference>
<dbReference type="PANTHER" id="PTHR42711">
    <property type="entry name" value="ABC TRANSPORTER ATP-BINDING PROTEIN"/>
    <property type="match status" value="1"/>
</dbReference>
<evidence type="ECO:0000256" key="4">
    <source>
        <dbReference type="ARBA" id="ARBA00022840"/>
    </source>
</evidence>
<dbReference type="PROSITE" id="PS50893">
    <property type="entry name" value="ABC_TRANSPORTER_2"/>
    <property type="match status" value="1"/>
</dbReference>
<dbReference type="Pfam" id="PF00005">
    <property type="entry name" value="ABC_tran"/>
    <property type="match status" value="1"/>
</dbReference>
<dbReference type="PANTHER" id="PTHR42711:SF5">
    <property type="entry name" value="ABC TRANSPORTER ATP-BINDING PROTEIN NATA"/>
    <property type="match status" value="1"/>
</dbReference>
<dbReference type="SUPFAM" id="SSF52540">
    <property type="entry name" value="P-loop containing nucleoside triphosphate hydrolases"/>
    <property type="match status" value="1"/>
</dbReference>
<dbReference type="PATRIC" id="fig|1302.21.peg.1859"/>
<evidence type="ECO:0000313" key="6">
    <source>
        <dbReference type="EMBL" id="KXT70065.1"/>
    </source>
</evidence>
<dbReference type="PROSITE" id="PS00211">
    <property type="entry name" value="ABC_TRANSPORTER_1"/>
    <property type="match status" value="1"/>
</dbReference>
<dbReference type="AlphaFoldDB" id="A0A139N205"/>
<reference evidence="6 7" key="1">
    <citation type="submission" date="2016-01" db="EMBL/GenBank/DDBJ databases">
        <title>Highly variable Streptococcus oralis are common among viridans streptococci isolated from primates.</title>
        <authorList>
            <person name="Denapaite D."/>
            <person name="Rieger M."/>
            <person name="Koendgen S."/>
            <person name="Brueckner R."/>
            <person name="Ochigava I."/>
            <person name="Kappeler P."/>
            <person name="Maetz-Rensing K."/>
            <person name="Leendertz F."/>
            <person name="Hakenbeck R."/>
        </authorList>
    </citation>
    <scope>NUCLEOTIDE SEQUENCE [LARGE SCALE GENOMIC DNA]</scope>
    <source>
        <strain evidence="6 7">DD07</strain>
    </source>
</reference>
<comment type="similarity">
    <text evidence="1">Belongs to the ABC transporter superfamily.</text>
</comment>
<accession>A0A139N205</accession>
<proteinExistence type="inferred from homology"/>
<dbReference type="InterPro" id="IPR050763">
    <property type="entry name" value="ABC_transporter_ATP-binding"/>
</dbReference>
<sequence length="317" mass="35977">MRKKFGKKMEIRLKNIKKNYGSFEALKGIDLVLEEGKFYGFLGPNGAGKTTLFNLLIQNFKQSSGDISWEVDGRPLSTKDFYRHIGIVFQSNRLDENLTVEENLVSRGALYGLSKTKALERIRDLQNYLDVASIKNKKYGSLSGGQKRKVDIARALLPQPSLLLLDEPTTGLDPQSRHDLWDAIYQLNKKDNMTVVLITHYLEEMAGCDILHVLISGNLYYSGDIATFIEKHSTTNLNLRLKEGQSVTSLLISQFMNKYQVLSEREIVFKDVSVEEMMEIISENQDKSIIEAFNVEYSNLEAAYLNLLKETGGEMNV</sequence>
<evidence type="ECO:0000256" key="2">
    <source>
        <dbReference type="ARBA" id="ARBA00022448"/>
    </source>
</evidence>
<gene>
    <name evidence="6" type="ORF">SGODD07_01678</name>
</gene>
<evidence type="ECO:0000256" key="3">
    <source>
        <dbReference type="ARBA" id="ARBA00022741"/>
    </source>
</evidence>
<dbReference type="InterPro" id="IPR027417">
    <property type="entry name" value="P-loop_NTPase"/>
</dbReference>
<dbReference type="Proteomes" id="UP000070096">
    <property type="component" value="Unassembled WGS sequence"/>
</dbReference>
<evidence type="ECO:0000256" key="1">
    <source>
        <dbReference type="ARBA" id="ARBA00005417"/>
    </source>
</evidence>
<dbReference type="Gene3D" id="3.40.50.300">
    <property type="entry name" value="P-loop containing nucleotide triphosphate hydrolases"/>
    <property type="match status" value="1"/>
</dbReference>
<evidence type="ECO:0000313" key="7">
    <source>
        <dbReference type="Proteomes" id="UP000070096"/>
    </source>
</evidence>
<protein>
    <submittedName>
        <fullName evidence="6">ABC transporter, ATP-binding protein</fullName>
    </submittedName>
</protein>
<keyword evidence="2" id="KW-0813">Transport</keyword>
<keyword evidence="3" id="KW-0547">Nucleotide-binding</keyword>
<organism evidence="6 7">
    <name type="scientific">Streptococcus gordonii</name>
    <dbReference type="NCBI Taxonomy" id="1302"/>
    <lineage>
        <taxon>Bacteria</taxon>
        <taxon>Bacillati</taxon>
        <taxon>Bacillota</taxon>
        <taxon>Bacilli</taxon>
        <taxon>Lactobacillales</taxon>
        <taxon>Streptococcaceae</taxon>
        <taxon>Streptococcus</taxon>
    </lineage>
</organism>
<dbReference type="InterPro" id="IPR003439">
    <property type="entry name" value="ABC_transporter-like_ATP-bd"/>
</dbReference>
<dbReference type="EMBL" id="LQRC01000221">
    <property type="protein sequence ID" value="KXT70065.1"/>
    <property type="molecule type" value="Genomic_DNA"/>
</dbReference>
<dbReference type="InterPro" id="IPR017871">
    <property type="entry name" value="ABC_transporter-like_CS"/>
</dbReference>
<name>A0A139N205_STRGN</name>
<evidence type="ECO:0000259" key="5">
    <source>
        <dbReference type="PROSITE" id="PS50893"/>
    </source>
</evidence>
<feature type="domain" description="ABC transporter" evidence="5">
    <location>
        <begin position="11"/>
        <end position="241"/>
    </location>
</feature>